<dbReference type="GO" id="GO:0016301">
    <property type="term" value="F:kinase activity"/>
    <property type="evidence" value="ECO:0007669"/>
    <property type="project" value="UniProtKB-KW"/>
</dbReference>
<feature type="domain" description="Guanylate cyclase" evidence="2">
    <location>
        <begin position="482"/>
        <end position="614"/>
    </location>
</feature>
<dbReference type="InterPro" id="IPR050697">
    <property type="entry name" value="Adenylyl/Guanylyl_Cyclase_3/4"/>
</dbReference>
<dbReference type="SMART" id="SM01080">
    <property type="entry name" value="CHASE2"/>
    <property type="match status" value="1"/>
</dbReference>
<gene>
    <name evidence="3" type="ORF">AWB66_01916</name>
</gene>
<dbReference type="Pfam" id="PF00211">
    <property type="entry name" value="Guanylate_cyc"/>
    <property type="match status" value="1"/>
</dbReference>
<protein>
    <submittedName>
        <fullName evidence="3">Periplasmic sensor signal transduction histidine kinase</fullName>
    </submittedName>
</protein>
<reference evidence="3" key="1">
    <citation type="submission" date="2016-01" db="EMBL/GenBank/DDBJ databases">
        <authorList>
            <person name="Peeters Charlotte."/>
        </authorList>
    </citation>
    <scope>NUCLEOTIDE SEQUENCE</scope>
    <source>
        <strain evidence="3">LMG 22936</strain>
    </source>
</reference>
<dbReference type="AlphaFoldDB" id="A0A158H084"/>
<keyword evidence="3" id="KW-0418">Kinase</keyword>
<feature type="transmembrane region" description="Helical" evidence="1">
    <location>
        <begin position="393"/>
        <end position="413"/>
    </location>
</feature>
<keyword evidence="3" id="KW-0808">Transferase</keyword>
<dbReference type="InterPro" id="IPR029787">
    <property type="entry name" value="Nucleotide_cyclase"/>
</dbReference>
<dbReference type="PANTHER" id="PTHR43081:SF1">
    <property type="entry name" value="ADENYLATE CYCLASE, TERMINAL-DIFFERENTIATION SPECIFIC"/>
    <property type="match status" value="1"/>
</dbReference>
<dbReference type="Gene3D" id="3.30.70.1230">
    <property type="entry name" value="Nucleotide cyclase"/>
    <property type="match status" value="1"/>
</dbReference>
<organism evidence="3 4">
    <name type="scientific">Caballeronia telluris</name>
    <dbReference type="NCBI Taxonomy" id="326475"/>
    <lineage>
        <taxon>Bacteria</taxon>
        <taxon>Pseudomonadati</taxon>
        <taxon>Pseudomonadota</taxon>
        <taxon>Betaproteobacteria</taxon>
        <taxon>Burkholderiales</taxon>
        <taxon>Burkholderiaceae</taxon>
        <taxon>Caballeronia</taxon>
    </lineage>
</organism>
<dbReference type="CDD" id="cd07302">
    <property type="entry name" value="CHD"/>
    <property type="match status" value="1"/>
</dbReference>
<dbReference type="SMART" id="SM00044">
    <property type="entry name" value="CYCc"/>
    <property type="match status" value="1"/>
</dbReference>
<comment type="caution">
    <text evidence="3">The sequence shown here is derived from an EMBL/GenBank/DDBJ whole genome shotgun (WGS) entry which is preliminary data.</text>
</comment>
<sequence length="740" mass="80545">MKQHALRFAAGLLIVFALIGHVLHRYDVRFIDTLDALAYDTKIRLTMPRGVDTRIAILDIDEKSLAELGRWPWDRARMATLADTLFTRDGVALLAFDIVFAEPDESSGLPVLNRLGKSDLQDDAQFQRALPGLAAQLDYDRRFADALRGRPVVLGYYFANQGASSGAIPPPVLPATAFGAHPMTLFDWSSHGGNLPALQTAAGRGGFFNPVIDFDGSVRRVPLVTEYRGGVYEALSLAVVRALSGDAPLALVFDDPADAASTLAGLALRTPRGTLAIPVDANGAALVPYRGRERSFAYFSVADVLAGRVASGALRGKIALLGTTAPGLVDQRATPVGEVYPGVEVHANLIAGMLDGTLRAEPSFAGAVQALAVLIAGCAMIFAWPWQAPARATLLTVLLTGCVIAADLALWRYRAWSQPVASLLLAIGALFVLNMSYAFFVESRARRRFTQLFGQYVPPELVEEMSRHPESYSMAGRRAELTVLFSDVLGFTAIAETLEPEELAVMMNEYLGTMTAEIRKERGTLDKYIGDAIMSFWGAPMEDRDHARRAVAAALGMRAALAELNRTFAARGWPTLWVGIGINTGPMTVGDMGSTVRKAYTVMGDAVNIAARLEGLTRHYRVSILVGEATRLNAPDVVYREIDRVRVRGRATPVAVYEPLMTNDTWAAADAAAREPLAQWHAVLRHYRAREWDAAGRLLATLIERDPECGLYVAYRERIAMLRETALPADWDGVNTFDTK</sequence>
<evidence type="ECO:0000313" key="4">
    <source>
        <dbReference type="Proteomes" id="UP000054717"/>
    </source>
</evidence>
<feature type="transmembrane region" description="Helical" evidence="1">
    <location>
        <begin position="364"/>
        <end position="386"/>
    </location>
</feature>
<dbReference type="EMBL" id="FCNZ02000006">
    <property type="protein sequence ID" value="SAL37553.1"/>
    <property type="molecule type" value="Genomic_DNA"/>
</dbReference>
<dbReference type="InterPro" id="IPR001054">
    <property type="entry name" value="A/G_cyclase"/>
</dbReference>
<proteinExistence type="predicted"/>
<keyword evidence="1" id="KW-1133">Transmembrane helix</keyword>
<dbReference type="RefSeq" id="WP_087630053.1">
    <property type="nucleotide sequence ID" value="NZ_FCNZ02000006.1"/>
</dbReference>
<dbReference type="Proteomes" id="UP000054717">
    <property type="component" value="Unassembled WGS sequence"/>
</dbReference>
<accession>A0A158H084</accession>
<dbReference type="STRING" id="326475.AWB66_01916"/>
<keyword evidence="1" id="KW-0472">Membrane</keyword>
<dbReference type="SUPFAM" id="SSF55073">
    <property type="entry name" value="Nucleotide cyclase"/>
    <property type="match status" value="1"/>
</dbReference>
<evidence type="ECO:0000313" key="3">
    <source>
        <dbReference type="EMBL" id="SAL37553.1"/>
    </source>
</evidence>
<evidence type="ECO:0000256" key="1">
    <source>
        <dbReference type="SAM" id="Phobius"/>
    </source>
</evidence>
<name>A0A158H084_9BURK</name>
<feature type="transmembrane region" description="Helical" evidence="1">
    <location>
        <begin position="419"/>
        <end position="440"/>
    </location>
</feature>
<keyword evidence="1" id="KW-0812">Transmembrane</keyword>
<keyword evidence="4" id="KW-1185">Reference proteome</keyword>
<dbReference type="GO" id="GO:0004016">
    <property type="term" value="F:adenylate cyclase activity"/>
    <property type="evidence" value="ECO:0007669"/>
    <property type="project" value="UniProtKB-ARBA"/>
</dbReference>
<dbReference type="PROSITE" id="PS50125">
    <property type="entry name" value="GUANYLATE_CYCLASE_2"/>
    <property type="match status" value="1"/>
</dbReference>
<evidence type="ECO:0000259" key="2">
    <source>
        <dbReference type="PROSITE" id="PS50125"/>
    </source>
</evidence>
<dbReference type="InterPro" id="IPR007890">
    <property type="entry name" value="CHASE2"/>
</dbReference>
<dbReference type="GO" id="GO:0006171">
    <property type="term" value="P:cAMP biosynthetic process"/>
    <property type="evidence" value="ECO:0007669"/>
    <property type="project" value="TreeGrafter"/>
</dbReference>
<dbReference type="PANTHER" id="PTHR43081">
    <property type="entry name" value="ADENYLATE CYCLASE, TERMINAL-DIFFERENTIATION SPECIFIC-RELATED"/>
    <property type="match status" value="1"/>
</dbReference>
<dbReference type="Pfam" id="PF05226">
    <property type="entry name" value="CHASE2"/>
    <property type="match status" value="1"/>
</dbReference>
<dbReference type="GO" id="GO:0035556">
    <property type="term" value="P:intracellular signal transduction"/>
    <property type="evidence" value="ECO:0007669"/>
    <property type="project" value="InterPro"/>
</dbReference>